<dbReference type="PRINTS" id="PR00191">
    <property type="entry name" value="FACTINCAPA"/>
</dbReference>
<comment type="caution">
    <text evidence="6">The sequence shown here is derived from an EMBL/GenBank/DDBJ whole genome shotgun (WGS) entry which is preliminary data.</text>
</comment>
<dbReference type="Gene3D" id="3.90.1150.210">
    <property type="entry name" value="F-actin capping protein, beta subunit"/>
    <property type="match status" value="1"/>
</dbReference>
<reference evidence="6" key="2">
    <citation type="journal article" date="2024" name="Plant">
        <title>Genomic evolution and insights into agronomic trait innovations of Sesamum species.</title>
        <authorList>
            <person name="Miao H."/>
            <person name="Wang L."/>
            <person name="Qu L."/>
            <person name="Liu H."/>
            <person name="Sun Y."/>
            <person name="Le M."/>
            <person name="Wang Q."/>
            <person name="Wei S."/>
            <person name="Zheng Y."/>
            <person name="Lin W."/>
            <person name="Duan Y."/>
            <person name="Cao H."/>
            <person name="Xiong S."/>
            <person name="Wang X."/>
            <person name="Wei L."/>
            <person name="Li C."/>
            <person name="Ma Q."/>
            <person name="Ju M."/>
            <person name="Zhao R."/>
            <person name="Li G."/>
            <person name="Mu C."/>
            <person name="Tian Q."/>
            <person name="Mei H."/>
            <person name="Zhang T."/>
            <person name="Gao T."/>
            <person name="Zhang H."/>
        </authorList>
    </citation>
    <scope>NUCLEOTIDE SEQUENCE</scope>
    <source>
        <strain evidence="6">K16</strain>
    </source>
</reference>
<dbReference type="InterPro" id="IPR042276">
    <property type="entry name" value="CapZ_alpha/beta_2"/>
</dbReference>
<keyword evidence="5" id="KW-0472">Membrane</keyword>
<dbReference type="InterPro" id="IPR042489">
    <property type="entry name" value="CapZ_alpha_1"/>
</dbReference>
<evidence type="ECO:0000256" key="5">
    <source>
        <dbReference type="SAM" id="Phobius"/>
    </source>
</evidence>
<dbReference type="PANTHER" id="PTHR10653">
    <property type="entry name" value="F-ACTIN-CAPPING PROTEIN SUBUNIT ALPHA"/>
    <property type="match status" value="1"/>
</dbReference>
<keyword evidence="7" id="KW-1185">Reference proteome</keyword>
<dbReference type="InterPro" id="IPR002189">
    <property type="entry name" value="CapZ_alpha"/>
</dbReference>
<keyword evidence="4" id="KW-0009">Actin-binding</keyword>
<reference evidence="6" key="1">
    <citation type="submission" date="2020-06" db="EMBL/GenBank/DDBJ databases">
        <authorList>
            <person name="Li T."/>
            <person name="Hu X."/>
            <person name="Zhang T."/>
            <person name="Song X."/>
            <person name="Zhang H."/>
            <person name="Dai N."/>
            <person name="Sheng W."/>
            <person name="Hou X."/>
            <person name="Wei L."/>
        </authorList>
    </citation>
    <scope>NUCLEOTIDE SEQUENCE</scope>
    <source>
        <strain evidence="6">K16</strain>
        <tissue evidence="6">Leaf</tissue>
    </source>
</reference>
<evidence type="ECO:0000256" key="1">
    <source>
        <dbReference type="ARBA" id="ARBA00010479"/>
    </source>
</evidence>
<evidence type="ECO:0000313" key="7">
    <source>
        <dbReference type="Proteomes" id="UP001289374"/>
    </source>
</evidence>
<protein>
    <recommendedName>
        <fullName evidence="2">F-actin-capping protein subunit alpha</fullName>
    </recommendedName>
</protein>
<dbReference type="EMBL" id="JACGWL010000003">
    <property type="protein sequence ID" value="KAK4406685.1"/>
    <property type="molecule type" value="Genomic_DNA"/>
</dbReference>
<dbReference type="AlphaFoldDB" id="A0AAE2C2U9"/>
<dbReference type="Gene3D" id="3.30.1140.60">
    <property type="entry name" value="F-actin capping protein, alpha subunit"/>
    <property type="match status" value="1"/>
</dbReference>
<dbReference type="PROSITE" id="PS00748">
    <property type="entry name" value="F_ACTIN_CAPPING_A_1"/>
    <property type="match status" value="1"/>
</dbReference>
<accession>A0AAE2C2U9</accession>
<dbReference type="Pfam" id="PF01267">
    <property type="entry name" value="F-actin_cap_A"/>
    <property type="match status" value="2"/>
</dbReference>
<feature type="transmembrane region" description="Helical" evidence="5">
    <location>
        <begin position="122"/>
        <end position="142"/>
    </location>
</feature>
<organism evidence="6 7">
    <name type="scientific">Sesamum angolense</name>
    <dbReference type="NCBI Taxonomy" id="2727404"/>
    <lineage>
        <taxon>Eukaryota</taxon>
        <taxon>Viridiplantae</taxon>
        <taxon>Streptophyta</taxon>
        <taxon>Embryophyta</taxon>
        <taxon>Tracheophyta</taxon>
        <taxon>Spermatophyta</taxon>
        <taxon>Magnoliopsida</taxon>
        <taxon>eudicotyledons</taxon>
        <taxon>Gunneridae</taxon>
        <taxon>Pentapetalae</taxon>
        <taxon>asterids</taxon>
        <taxon>lamiids</taxon>
        <taxon>Lamiales</taxon>
        <taxon>Pedaliaceae</taxon>
        <taxon>Sesamum</taxon>
    </lineage>
</organism>
<dbReference type="InterPro" id="IPR017865">
    <property type="entry name" value="F-actin_cap_asu_CS"/>
</dbReference>
<dbReference type="GO" id="GO:0051015">
    <property type="term" value="F:actin filament binding"/>
    <property type="evidence" value="ECO:0007669"/>
    <property type="project" value="TreeGrafter"/>
</dbReference>
<dbReference type="InterPro" id="IPR037282">
    <property type="entry name" value="CapZ_alpha/beta"/>
</dbReference>
<dbReference type="PROSITE" id="PS00749">
    <property type="entry name" value="F_ACTIN_CAPPING_A_2"/>
    <property type="match status" value="1"/>
</dbReference>
<gene>
    <name evidence="6" type="ORF">Sango_0675000</name>
</gene>
<keyword evidence="3" id="KW-0117">Actin capping</keyword>
<comment type="similarity">
    <text evidence="1">Belongs to the F-actin-capping protein alpha subunit family.</text>
</comment>
<keyword evidence="5" id="KW-1133">Transmembrane helix</keyword>
<evidence type="ECO:0000256" key="3">
    <source>
        <dbReference type="ARBA" id="ARBA00022467"/>
    </source>
</evidence>
<dbReference type="GO" id="GO:0008290">
    <property type="term" value="C:F-actin capping protein complex"/>
    <property type="evidence" value="ECO:0007669"/>
    <property type="project" value="InterPro"/>
</dbReference>
<dbReference type="FunFam" id="3.90.1150.210:FF:000003">
    <property type="entry name" value="F-actin-capping protein subunit alpha"/>
    <property type="match status" value="1"/>
</dbReference>
<evidence type="ECO:0000313" key="6">
    <source>
        <dbReference type="EMBL" id="KAK4406685.1"/>
    </source>
</evidence>
<dbReference type="GO" id="GO:0051016">
    <property type="term" value="P:barbed-end actin filament capping"/>
    <property type="evidence" value="ECO:0007669"/>
    <property type="project" value="InterPro"/>
</dbReference>
<dbReference type="SUPFAM" id="SSF90096">
    <property type="entry name" value="Subunits of heterodimeric actin filament capping protein Capz"/>
    <property type="match status" value="2"/>
</dbReference>
<name>A0AAE2C2U9_9LAMI</name>
<evidence type="ECO:0000256" key="2">
    <source>
        <dbReference type="ARBA" id="ARBA00014038"/>
    </source>
</evidence>
<evidence type="ECO:0000256" key="4">
    <source>
        <dbReference type="ARBA" id="ARBA00023203"/>
    </source>
</evidence>
<dbReference type="PANTHER" id="PTHR10653:SF0">
    <property type="entry name" value="F-ACTIN-CAPPING PROTEIN SUBUNIT ALPHA"/>
    <property type="match status" value="1"/>
</dbReference>
<dbReference type="Proteomes" id="UP001289374">
    <property type="component" value="Unassembled WGS sequence"/>
</dbReference>
<dbReference type="GO" id="GO:0030863">
    <property type="term" value="C:cortical cytoskeleton"/>
    <property type="evidence" value="ECO:0007669"/>
    <property type="project" value="TreeGrafter"/>
</dbReference>
<keyword evidence="5" id="KW-0812">Transmembrane</keyword>
<dbReference type="GO" id="GO:0030036">
    <property type="term" value="P:actin cytoskeleton organization"/>
    <property type="evidence" value="ECO:0007669"/>
    <property type="project" value="TreeGrafter"/>
</dbReference>
<proteinExistence type="inferred from homology"/>
<sequence length="392" mass="44816">MSDEEETVSQLTDKQKIEIAKWFLLNSRPEKSNTSPEVSNIVHRNAYIRAVLKNERVYRAAVAEAFPLYNKAHMICLEFPDRSGEVIVSSFSEIDKNEYLDPRTAQVARVDHVKQSANLQNAFVLSLMLAISSGIPMSILIFTSQSYEWKSKFKKRTFLWDGGNEHGVCEDARQQMMKSFPPHILRNIVLGKRLKSHSFGYLQFCQQISGGRWCALDAEIIKYVSEAYPKGVCSVYCANGKDVEEPGSDFELVVVISAARHSPQNFCNGSWRSIWHMEFKDELQIVEVRGKLEVGAHYFEEGNVQLDAKHECKDSTIFQSPDDCAVSLTTIIRHETEYLNSLQVSYSNLPDTTFKDLRRKLPVTRTLFPWHNTLQFSLTRDIQKNLGLESSK</sequence>